<gene>
    <name evidence="9" type="ORF">GA0116948_10199</name>
</gene>
<feature type="compositionally biased region" description="Acidic residues" evidence="6">
    <location>
        <begin position="2411"/>
        <end position="2420"/>
    </location>
</feature>
<dbReference type="SUPFAM" id="SSF56801">
    <property type="entry name" value="Acetyl-CoA synthetase-like"/>
    <property type="match status" value="2"/>
</dbReference>
<dbReference type="InterPro" id="IPR020845">
    <property type="entry name" value="AMP-binding_CS"/>
</dbReference>
<dbReference type="InterPro" id="IPR025110">
    <property type="entry name" value="AMP-bd_C"/>
</dbReference>
<dbReference type="Gene3D" id="3.30.559.10">
    <property type="entry name" value="Chloramphenicol acetyltransferase-like domain"/>
    <property type="match status" value="2"/>
</dbReference>
<evidence type="ECO:0000313" key="9">
    <source>
        <dbReference type="EMBL" id="SCB73361.1"/>
    </source>
</evidence>
<dbReference type="Gene3D" id="3.40.47.10">
    <property type="match status" value="1"/>
</dbReference>
<dbReference type="InterPro" id="IPR036736">
    <property type="entry name" value="ACP-like_sf"/>
</dbReference>
<dbReference type="CDD" id="cd19531">
    <property type="entry name" value="LCL_NRPS-like"/>
    <property type="match status" value="1"/>
</dbReference>
<feature type="domain" description="Ketosynthase family 3 (KS3)" evidence="8">
    <location>
        <begin position="11"/>
        <end position="435"/>
    </location>
</feature>
<dbReference type="InterPro" id="IPR006162">
    <property type="entry name" value="Ppantetheine_attach_site"/>
</dbReference>
<dbReference type="SUPFAM" id="SSF52777">
    <property type="entry name" value="CoA-dependent acyltransferases"/>
    <property type="match status" value="4"/>
</dbReference>
<dbReference type="InterPro" id="IPR000873">
    <property type="entry name" value="AMP-dep_synth/lig_dom"/>
</dbReference>
<keyword evidence="10" id="KW-1185">Reference proteome</keyword>
<evidence type="ECO:0000259" key="8">
    <source>
        <dbReference type="PROSITE" id="PS52004"/>
    </source>
</evidence>
<dbReference type="SUPFAM" id="SSF55048">
    <property type="entry name" value="Probable ACP-binding domain of malonyl-CoA ACP transacylase"/>
    <property type="match status" value="1"/>
</dbReference>
<dbReference type="InterPro" id="IPR001242">
    <property type="entry name" value="Condensation_dom"/>
</dbReference>
<feature type="domain" description="Carrier" evidence="7">
    <location>
        <begin position="2419"/>
        <end position="2494"/>
    </location>
</feature>
<dbReference type="Pfam" id="PF13193">
    <property type="entry name" value="AMP-binding_C"/>
    <property type="match status" value="2"/>
</dbReference>
<dbReference type="GO" id="GO:0006633">
    <property type="term" value="P:fatty acid biosynthetic process"/>
    <property type="evidence" value="ECO:0007669"/>
    <property type="project" value="InterPro"/>
</dbReference>
<dbReference type="InterPro" id="IPR014030">
    <property type="entry name" value="Ketoacyl_synth_N"/>
</dbReference>
<evidence type="ECO:0000256" key="1">
    <source>
        <dbReference type="ARBA" id="ARBA00001957"/>
    </source>
</evidence>
<protein>
    <submittedName>
        <fullName evidence="9">Amino acid adenylation domain-containing protein</fullName>
    </submittedName>
</protein>
<dbReference type="FunFam" id="3.30.300.30:FF:000010">
    <property type="entry name" value="Enterobactin synthetase component F"/>
    <property type="match status" value="1"/>
</dbReference>
<dbReference type="Gene3D" id="3.40.50.980">
    <property type="match status" value="2"/>
</dbReference>
<dbReference type="SMART" id="SM00822">
    <property type="entry name" value="PKS_KR"/>
    <property type="match status" value="1"/>
</dbReference>
<dbReference type="Gene3D" id="3.30.300.30">
    <property type="match status" value="2"/>
</dbReference>
<dbReference type="InterPro" id="IPR018201">
    <property type="entry name" value="Ketoacyl_synth_AS"/>
</dbReference>
<reference evidence="9 10" key="1">
    <citation type="submission" date="2016-08" db="EMBL/GenBank/DDBJ databases">
        <authorList>
            <person name="Seilhamer J.J."/>
        </authorList>
    </citation>
    <scope>NUCLEOTIDE SEQUENCE [LARGE SCALE GENOMIC DNA]</scope>
    <source>
        <strain evidence="9 10">A37T2</strain>
    </source>
</reference>
<dbReference type="InterPro" id="IPR001227">
    <property type="entry name" value="Ac_transferase_dom_sf"/>
</dbReference>
<dbReference type="GO" id="GO:0005829">
    <property type="term" value="C:cytosol"/>
    <property type="evidence" value="ECO:0007669"/>
    <property type="project" value="TreeGrafter"/>
</dbReference>
<dbReference type="NCBIfam" id="TIGR01733">
    <property type="entry name" value="AA-adenyl-dom"/>
    <property type="match status" value="2"/>
</dbReference>
<dbReference type="GO" id="GO:0031177">
    <property type="term" value="F:phosphopantetheine binding"/>
    <property type="evidence" value="ECO:0007669"/>
    <property type="project" value="InterPro"/>
</dbReference>
<dbReference type="InterPro" id="IPR036291">
    <property type="entry name" value="NAD(P)-bd_dom_sf"/>
</dbReference>
<keyword evidence="4" id="KW-0808">Transferase</keyword>
<dbReference type="Gene3D" id="3.40.50.720">
    <property type="entry name" value="NAD(P)-binding Rossmann-like Domain"/>
    <property type="match status" value="1"/>
</dbReference>
<keyword evidence="2" id="KW-0596">Phosphopantetheine</keyword>
<dbReference type="InterPro" id="IPR016035">
    <property type="entry name" value="Acyl_Trfase/lysoPLipase"/>
</dbReference>
<sequence>MMPDHTTTTNVKDIAVIGMDCRFPGAGNILQFWNNIREGRESINFYSRQEIIDSGVDPHLADNPAYVYSDGGQVKGKYNFDASFFHYTVDEAMLMDPQTRLMHECIYNALLDAGCPPGVTQAPIGLFAGASGNPLWQILCNLSDIPARIGSWGANHFMSKDFGPSLTAHKLGLNGPVMSMDTACSTSLVALHMALNSLYLGQCQVAVAGGVSLSVGRRKGYLYQEGYINSPDGHCRAFDQQAKGIVSGEGAGMVVLKPLDLAIKDGDYIYAVIKGSAINNDGNRKPGFTAPSLQGQVAVVQEALATAGISPEEVGFLETHGTGTSLGDHIEIEALKKAFNTDKRNYCFLGATKTNFGHLDVAAGIAGFMKAVLVVNHRIIPPVVNFDTPNPLLRLDTSPFVISKESIAWPAKMPVFAGVSSFGIGGTNAHVVLKGYQPEKHVEAPAEEHLLVLSARHAPVLEAMQESLKTFLQHHPDTDLPALAHTLQAGRETMAVKCAGIFHTRAEMLALLENNQLKQAVTETKERKVIFAFPGQGMQYAGMGAELYKREGVFREVMQQCFKLLETLTGKDFEKILYPDEESDSSLINQTVNSQPLLFIFEYALAQQVIAWGWQPHSMIGHSIGEYVAACMAGVMTLPQALRLVVKRGELMQAMEPGDMLAIRAGWKEVLKHLPSSLSFASVNSPGHCVISGAAAVIKDTAGKLAGHNFASQLLNTSHAFHSPMMKGAAEAFAAAFADEQFGTPQVPFISNVTGSFITGQDGCNIQYWAGHLRNTVQLDKGLSQLLKNQDALILELGPGNSLSSFIRENENYTPAHILVSLIKPVNNKTVGDWHYMLQGIRQMWLQGIPVHWNQLYPAPRKKIPLPGYPFVAQEFKIDPVLLDEFLENRAPIGRTKPASWWYLPTWRRSLLPVLTGPPNGKWLVIGDNRQLVTELVTRLQQPGVAVYHLLLDKVETYAANSHQFIINKDNPEHYAAVLKHFNTDTTALTLVDTTGWDAPDAGHWQLFKQWMFLAKALSVLTSPEKICLCSITTGNYNVTGNEQVTRAVAALPGILPVMAQEYFQLKAVNIDLPVNATLQNYYDAIYHECIASDPDHLVCLRSGNIRWLPVYENITTTQPATTRAVKEGGNYLITGGLGQIGFLLAQHIHEKKGRVVVIGRTPLANAGKRWEQLQQTVPGIQYLHADVTDLHAFRKVVADFITAQGPVAGVFHLAAQRPDISKHLITHLTPDAGEALMRAKICGAENIYQIFEDKQPDFVVLFSSVAGLLGGVGYFAYAAANAYLDRLAELYDNPQGTRWTALDWDAWQTGEQDKLPANSIGTGDAAAVFDAMMAVPPYPRLIISVNNLNARIDKWVKKQTPAEKELPLALPKLERTQQAAVVLPSAGPEAILLELWQELFGYDVISVEDNFFELGGDSLKALNLVNLIRKKFAVDISLSDFFKHATISGIASLLFAGESEVAPLLPATGSEQHLLSSAQKRLFILHEMEPESLAYNMPKAIRIKGKADYDALEKAFIKLIHRHEILRTSIQIKNEEPVQVISANVHFSIIRYQATESEIPVIIRQFIAPFNLRNPPLLRVGMISLVPEESILLIDMHHIVTDGVSQGLLIRDFMALYRGESLPPLSLHYKDYALWQQSTGHQQKIAQQKAFWMELYRDVPESLQLPCDFKRPARKSYSGSNVYFELPAAGTLALKKIADTSGLTLFTLLLAAYNVLLGKLGNTEDVVVGTPMLGRQHPDTADMTGMFVNTLAVRNRPAGSLHFREFLETVKHGVLAAFDNQEFQYEDLVDALKLERNTGHNALFDVVFVYDSFEPVSLSIPGLELSSIATTQETAKFDLILSVAETPAGLMMGFEYATDLFKESTVIQFGHWFKNILTAIIQQPDVRIDELQWLSDGEITALVHASDYTGVAYPATATLHALFAAAAARYPDRTALVLNEETLSYQALETQSNILANRLKLAGVGRNDVVGLLTGRSTAMITGMLGILKAGACYLPIDTEYPEDRIRFMLEDSGAVLLLTEEEGHNAYHRNCMFIGSTEAHSNAVAPVNHNEPGDLAYIIYTSGTTGRPKGVMITHENVVRLFFNDQPLFGFTAEDVWTMFHNQYFDFSVWEMYGALLFGGKLVIVPKATARDPQAFLDLLRSERVTILNQTPAAFYNLADAALLQAPSPLHLRYIIFGGEALQPARLQGWYERYPRVRLINMFGITETTVHVTYKEIGIHEINTNISNIGRPIPTLSVVLLDASGHVVPNGVVGELYVGGAGVARGYLNRDELTTARFVQHPYIPAQRLYRSGDLARRLENGELEYIGRMDHQVKIRGFRIELGEIASCLLLHPQVKDAVVIARKEEQHTFLCAYIVFHPGFADKDAVRASLAERLPDYMLPAYIISMEAIPQTVNGKTDKSRLPAPEATEEAPEASDVDAGGDAMYDLWKTVLKCGNVTAASNFFALGGDSMIAIRLINQVNKTFGIKARVTDLFLHQAAGAFAKHVISLQPRSETTAAMEAIEKRIAAGAAALLVRYPELDPATIEMAYPASDIQKGMIYHAMKDAGMYHDQMVHYLQYPDEWIALFPQAVELLAEKHAILRTAFLQEEDNLWQVVYKKISRSYDYQDLSSLAPTAQQAVIRNSLQDDRQQPFRLEQPGLFRYKIFKLDAEQYCICFICHHAIIDGWSDASLNTELHNTLAALATDADFKPQPLQSTYLDFVKARLVDAENPLLRQYWKDTLTGYKRFTFDETTTPGIFRRDTFELTKPQLQALKQQAGRLQVSLRSLFFGAFLAALKCFSYDDDLTVGIVVNNRLETEDGDKVLGCFLNTIPFRVTVPFQQSWFTFITAIHEKLSRQRGYEGVPFMDIVQSLNAGRGAGNPITDVLFNFTDFHIYDSLTPLPPLQPASAPEGGDVSHQLRNNSLFNLDVNVTGHSCALALSYVTGFAATEVAKAFLAALQRALIEIGEQTDSVFGTGILTGSATQPLLPESLNATDKAYDADTIPGLFAAQAARTPHANAVVFEEQLLDYATLHKHSSILAAYLTEIVPTGTVIPIYLERSVNLLVVLLGVLKAGCAYVPLDPKHPKNRTRLILDDLQAPLLLVGNDTAAHEVVMETGIRIINVDQLPEHISGATSSLPVCTPATTAYVMYTSGTTGRPKGVEITHGSLHNFIRAMQELLGADEEMVMLSVTTYSFDISGLEYYLPLCFGGCVDIASAAALTDPALLIARIRDIRPTHLQSTPSRWQQLLDAGWTNETSLHILTGGEAITETLKDRLLGISQYPVWNLYGPTETTIWSSACKLKAGQPVTVGRPIANTRFFVLDKNKQPLPSLVNGDLYISGAGLAAGYYQKPDLTAECFIENPFKQPGHLLLYKTGDRARWLLSGDVALSGRTDNQVKIRGYRVELGEIEGVLAACPAIREAAVTYRQDLPQPVLAAYYVADKGVDRPSIRQYMAARLPDYMVPSCFVEMEKLPVNASGKIDRAALPEPISPEIAPVAAPTTETERAIAAIWAAVLEVPAEKLGINDSFYDLGGHSLNAPVLVRRIQRQLNIRIAIIDFLAMPTVRELAAHIDGQLLSGQAVR</sequence>
<dbReference type="Pfam" id="PF00501">
    <property type="entry name" value="AMP-binding"/>
    <property type="match status" value="2"/>
</dbReference>
<dbReference type="InterPro" id="IPR023213">
    <property type="entry name" value="CAT-like_dom_sf"/>
</dbReference>
<dbReference type="RefSeq" id="WP_089707899.1">
    <property type="nucleotide sequence ID" value="NZ_FMAR01000001.1"/>
</dbReference>
<dbReference type="SUPFAM" id="SSF53901">
    <property type="entry name" value="Thiolase-like"/>
    <property type="match status" value="1"/>
</dbReference>
<proteinExistence type="inferred from homology"/>
<dbReference type="FunFam" id="3.40.50.980:FF:000001">
    <property type="entry name" value="Non-ribosomal peptide synthetase"/>
    <property type="match status" value="2"/>
</dbReference>
<dbReference type="InterPro" id="IPR020841">
    <property type="entry name" value="PKS_Beta-ketoAc_synthase_dom"/>
</dbReference>
<dbReference type="SMART" id="SM00825">
    <property type="entry name" value="PKS_KS"/>
    <property type="match status" value="1"/>
</dbReference>
<evidence type="ECO:0000256" key="6">
    <source>
        <dbReference type="SAM" id="MobiDB-lite"/>
    </source>
</evidence>
<dbReference type="GO" id="GO:0044550">
    <property type="term" value="P:secondary metabolite biosynthetic process"/>
    <property type="evidence" value="ECO:0007669"/>
    <property type="project" value="UniProtKB-ARBA"/>
</dbReference>
<dbReference type="InterPro" id="IPR057326">
    <property type="entry name" value="KR_dom"/>
</dbReference>
<feature type="region of interest" description="Disordered" evidence="6">
    <location>
        <begin position="2399"/>
        <end position="2421"/>
    </location>
</feature>
<dbReference type="GO" id="GO:0004315">
    <property type="term" value="F:3-oxoacyl-[acyl-carrier-protein] synthase activity"/>
    <property type="evidence" value="ECO:0007669"/>
    <property type="project" value="InterPro"/>
</dbReference>
<dbReference type="EMBL" id="FMAR01000001">
    <property type="protein sequence ID" value="SCB73361.1"/>
    <property type="molecule type" value="Genomic_DNA"/>
</dbReference>
<dbReference type="Gene3D" id="3.40.50.12780">
    <property type="entry name" value="N-terminal domain of ligase-like"/>
    <property type="match status" value="1"/>
</dbReference>
<feature type="domain" description="Carrier" evidence="7">
    <location>
        <begin position="3485"/>
        <end position="3562"/>
    </location>
</feature>
<dbReference type="Proteomes" id="UP000242818">
    <property type="component" value="Unassembled WGS sequence"/>
</dbReference>
<dbReference type="InterPro" id="IPR042099">
    <property type="entry name" value="ANL_N_sf"/>
</dbReference>
<dbReference type="InterPro" id="IPR016039">
    <property type="entry name" value="Thiolase-like"/>
</dbReference>
<dbReference type="PANTHER" id="PTHR45527:SF14">
    <property type="entry name" value="PLIPASTATIN SYNTHASE SUBUNIT B"/>
    <property type="match status" value="1"/>
</dbReference>
<dbReference type="InterPro" id="IPR020806">
    <property type="entry name" value="PKS_PP-bd"/>
</dbReference>
<evidence type="ECO:0000259" key="7">
    <source>
        <dbReference type="PROSITE" id="PS50075"/>
    </source>
</evidence>
<evidence type="ECO:0000256" key="3">
    <source>
        <dbReference type="ARBA" id="ARBA00022553"/>
    </source>
</evidence>
<evidence type="ECO:0000256" key="2">
    <source>
        <dbReference type="ARBA" id="ARBA00022450"/>
    </source>
</evidence>
<dbReference type="PANTHER" id="PTHR45527">
    <property type="entry name" value="NONRIBOSOMAL PEPTIDE SYNTHETASE"/>
    <property type="match status" value="1"/>
</dbReference>
<name>A0A1C3YTD7_9BACT</name>
<dbReference type="CDD" id="cd00833">
    <property type="entry name" value="PKS"/>
    <property type="match status" value="1"/>
</dbReference>
<dbReference type="GO" id="GO:0043041">
    <property type="term" value="P:amino acid activation for nonribosomal peptide biosynthetic process"/>
    <property type="evidence" value="ECO:0007669"/>
    <property type="project" value="TreeGrafter"/>
</dbReference>
<dbReference type="SMART" id="SM00823">
    <property type="entry name" value="PKS_PP"/>
    <property type="match status" value="3"/>
</dbReference>
<dbReference type="PROSITE" id="PS00012">
    <property type="entry name" value="PHOSPHOPANTETHEINE"/>
    <property type="match status" value="2"/>
</dbReference>
<dbReference type="PROSITE" id="PS00455">
    <property type="entry name" value="AMP_BINDING"/>
    <property type="match status" value="2"/>
</dbReference>
<comment type="similarity">
    <text evidence="5">In the C-terminal section; belongs to the NRP synthetase family.</text>
</comment>
<dbReference type="Gene3D" id="3.40.366.10">
    <property type="entry name" value="Malonyl-Coenzyme A Acyl Carrier Protein, domain 2"/>
    <property type="match status" value="1"/>
</dbReference>
<accession>A0A1C3YTD7</accession>
<dbReference type="CDD" id="cd17643">
    <property type="entry name" value="A_NRPS_Cytc1-like"/>
    <property type="match status" value="1"/>
</dbReference>
<dbReference type="Pfam" id="PF00698">
    <property type="entry name" value="Acyl_transf_1"/>
    <property type="match status" value="1"/>
</dbReference>
<dbReference type="SUPFAM" id="SSF52151">
    <property type="entry name" value="FabD/lysophospholipase-like"/>
    <property type="match status" value="1"/>
</dbReference>
<dbReference type="Gene3D" id="3.30.70.3290">
    <property type="match status" value="1"/>
</dbReference>
<evidence type="ECO:0000256" key="4">
    <source>
        <dbReference type="ARBA" id="ARBA00022679"/>
    </source>
</evidence>
<dbReference type="Pfam" id="PF16197">
    <property type="entry name" value="KAsynt_C_assoc"/>
    <property type="match status" value="1"/>
</dbReference>
<dbReference type="PROSITE" id="PS50075">
    <property type="entry name" value="CARRIER"/>
    <property type="match status" value="3"/>
</dbReference>
<comment type="cofactor">
    <cofactor evidence="1">
        <name>pantetheine 4'-phosphate</name>
        <dbReference type="ChEBI" id="CHEBI:47942"/>
    </cofactor>
</comment>
<dbReference type="Pfam" id="PF00109">
    <property type="entry name" value="ketoacyl-synt"/>
    <property type="match status" value="1"/>
</dbReference>
<dbReference type="InterPro" id="IPR014031">
    <property type="entry name" value="Ketoacyl_synth_C"/>
</dbReference>
<keyword evidence="3" id="KW-0597">Phosphoprotein</keyword>
<dbReference type="PROSITE" id="PS52004">
    <property type="entry name" value="KS3_2"/>
    <property type="match status" value="1"/>
</dbReference>
<dbReference type="SMART" id="SM00827">
    <property type="entry name" value="PKS_AT"/>
    <property type="match status" value="1"/>
</dbReference>
<dbReference type="InterPro" id="IPR045851">
    <property type="entry name" value="AMP-bd_C_sf"/>
</dbReference>
<dbReference type="OrthoDB" id="4317020at2"/>
<dbReference type="NCBIfam" id="NF003417">
    <property type="entry name" value="PRK04813.1"/>
    <property type="match status" value="2"/>
</dbReference>
<feature type="domain" description="Carrier" evidence="7">
    <location>
        <begin position="1384"/>
        <end position="1459"/>
    </location>
</feature>
<dbReference type="Gene3D" id="2.30.38.10">
    <property type="entry name" value="Luciferase, Domain 3"/>
    <property type="match status" value="1"/>
</dbReference>
<dbReference type="InterPro" id="IPR013968">
    <property type="entry name" value="PKS_KR"/>
</dbReference>
<dbReference type="Pfam" id="PF00550">
    <property type="entry name" value="PP-binding"/>
    <property type="match status" value="3"/>
</dbReference>
<evidence type="ECO:0000313" key="10">
    <source>
        <dbReference type="Proteomes" id="UP000242818"/>
    </source>
</evidence>
<dbReference type="SUPFAM" id="SSF47336">
    <property type="entry name" value="ACP-like"/>
    <property type="match status" value="3"/>
</dbReference>
<dbReference type="Pfam" id="PF08659">
    <property type="entry name" value="KR"/>
    <property type="match status" value="1"/>
</dbReference>
<organism evidence="9 10">
    <name type="scientific">Chitinophaga costaii</name>
    <dbReference type="NCBI Taxonomy" id="1335309"/>
    <lineage>
        <taxon>Bacteria</taxon>
        <taxon>Pseudomonadati</taxon>
        <taxon>Bacteroidota</taxon>
        <taxon>Chitinophagia</taxon>
        <taxon>Chitinophagales</taxon>
        <taxon>Chitinophagaceae</taxon>
        <taxon>Chitinophaga</taxon>
    </lineage>
</organism>
<dbReference type="Pfam" id="PF02801">
    <property type="entry name" value="Ketoacyl-synt_C"/>
    <property type="match status" value="1"/>
</dbReference>
<dbReference type="InterPro" id="IPR009081">
    <property type="entry name" value="PP-bd_ACP"/>
</dbReference>
<dbReference type="InterPro" id="IPR014043">
    <property type="entry name" value="Acyl_transferase_dom"/>
</dbReference>
<dbReference type="PROSITE" id="PS00606">
    <property type="entry name" value="KS3_1"/>
    <property type="match status" value="1"/>
</dbReference>
<dbReference type="InterPro" id="IPR016036">
    <property type="entry name" value="Malonyl_transacylase_ACP-bd"/>
</dbReference>
<dbReference type="InterPro" id="IPR010071">
    <property type="entry name" value="AA_adenyl_dom"/>
</dbReference>
<evidence type="ECO:0000256" key="5">
    <source>
        <dbReference type="ARBA" id="ARBA00029443"/>
    </source>
</evidence>
<dbReference type="Gene3D" id="3.30.70.250">
    <property type="entry name" value="Malonyl-CoA ACP transacylase, ACP-binding"/>
    <property type="match status" value="1"/>
</dbReference>
<dbReference type="InterPro" id="IPR032821">
    <property type="entry name" value="PKS_assoc"/>
</dbReference>
<dbReference type="SUPFAM" id="SSF51735">
    <property type="entry name" value="NAD(P)-binding Rossmann-fold domains"/>
    <property type="match status" value="2"/>
</dbReference>
<dbReference type="FunFam" id="3.40.50.12780:FF:000012">
    <property type="entry name" value="Non-ribosomal peptide synthetase"/>
    <property type="match status" value="1"/>
</dbReference>
<dbReference type="Pfam" id="PF00668">
    <property type="entry name" value="Condensation"/>
    <property type="match status" value="2"/>
</dbReference>
<dbReference type="FunFam" id="3.40.50.980:FF:000002">
    <property type="entry name" value="Enterobactin synthetase component F"/>
    <property type="match status" value="1"/>
</dbReference>
<dbReference type="STRING" id="1335309.GA0116948_10199"/>
<dbReference type="Gene3D" id="3.30.559.30">
    <property type="entry name" value="Nonribosomal peptide synthetase, condensation domain"/>
    <property type="match status" value="2"/>
</dbReference>
<dbReference type="Gene3D" id="1.10.1200.10">
    <property type="entry name" value="ACP-like"/>
    <property type="match status" value="3"/>
</dbReference>